<evidence type="ECO:0000313" key="2">
    <source>
        <dbReference type="EMBL" id="MBC5629042.1"/>
    </source>
</evidence>
<feature type="region of interest" description="Disordered" evidence="1">
    <location>
        <begin position="1"/>
        <end position="20"/>
    </location>
</feature>
<gene>
    <name evidence="2" type="ORF">H8S20_09065</name>
</gene>
<name>A0ABR7DCB5_9CLOT</name>
<feature type="region of interest" description="Disordered" evidence="1">
    <location>
        <begin position="33"/>
        <end position="102"/>
    </location>
</feature>
<organism evidence="2 3">
    <name type="scientific">Clostridium hominis</name>
    <dbReference type="NCBI Taxonomy" id="2763036"/>
    <lineage>
        <taxon>Bacteria</taxon>
        <taxon>Bacillati</taxon>
        <taxon>Bacillota</taxon>
        <taxon>Clostridia</taxon>
        <taxon>Eubacteriales</taxon>
        <taxon>Clostridiaceae</taxon>
        <taxon>Clostridium</taxon>
    </lineage>
</organism>
<proteinExistence type="predicted"/>
<comment type="caution">
    <text evidence="2">The sequence shown here is derived from an EMBL/GenBank/DDBJ whole genome shotgun (WGS) entry which is preliminary data.</text>
</comment>
<accession>A0ABR7DCB5</accession>
<reference evidence="2 3" key="1">
    <citation type="submission" date="2020-08" db="EMBL/GenBank/DDBJ databases">
        <title>Genome public.</title>
        <authorList>
            <person name="Liu C."/>
            <person name="Sun Q."/>
        </authorList>
    </citation>
    <scope>NUCLEOTIDE SEQUENCE [LARGE SCALE GENOMIC DNA]</scope>
    <source>
        <strain evidence="2 3">NSJ-6</strain>
    </source>
</reference>
<feature type="compositionally biased region" description="Basic and acidic residues" evidence="1">
    <location>
        <begin position="76"/>
        <end position="95"/>
    </location>
</feature>
<dbReference type="Proteomes" id="UP000596929">
    <property type="component" value="Unassembled WGS sequence"/>
</dbReference>
<dbReference type="RefSeq" id="WP_032117578.1">
    <property type="nucleotide sequence ID" value="NZ_JACOOO010000016.1"/>
</dbReference>
<protein>
    <submittedName>
        <fullName evidence="2">Uncharacterized protein</fullName>
    </submittedName>
</protein>
<feature type="compositionally biased region" description="Basic and acidic residues" evidence="1">
    <location>
        <begin position="1"/>
        <end position="18"/>
    </location>
</feature>
<evidence type="ECO:0000256" key="1">
    <source>
        <dbReference type="SAM" id="MobiDB-lite"/>
    </source>
</evidence>
<dbReference type="EMBL" id="JACOOO010000016">
    <property type="protein sequence ID" value="MBC5629042.1"/>
    <property type="molecule type" value="Genomic_DNA"/>
</dbReference>
<sequence length="345" mass="39360">MKEDREYYESKDKNKDTDSVNFEFTLLPYEELNRQGPPFFPNPNIPFFPGNTPPPPPGAPGNFGGPQGGPPNYIPSKEDKGVQKLSGSEKGKDGKSPSTKAVSPGSISFCLYKFTYIWETSGRSYWSYLLNLDSRSVSGFRWMGRTWAYFGVDLRRIDSFVCYRANDNCDCENPAFTRSAEVEYESTKQEFSLSDVREIYSKTLAYIDIPETKNDYLVETIGVVEGNNVQSKIPCKKTRVTSYRIVLEVSYPADFDESIKESINDIVDECSEAAIDTLNMMRDKDKYLNPLELFNKAIKLIPTALKSFSSKFSVCIKKIPGYSEISNYITYTIRREKNSDRWRTL</sequence>
<feature type="compositionally biased region" description="Pro residues" evidence="1">
    <location>
        <begin position="38"/>
        <end position="59"/>
    </location>
</feature>
<evidence type="ECO:0000313" key="3">
    <source>
        <dbReference type="Proteomes" id="UP000596929"/>
    </source>
</evidence>
<keyword evidence="3" id="KW-1185">Reference proteome</keyword>